<dbReference type="InterPro" id="IPR024078">
    <property type="entry name" value="LmbE-like_dom_sf"/>
</dbReference>
<accession>A0A0D6P5X7</accession>
<dbReference type="RefSeq" id="WP_048861061.1">
    <property type="nucleotide sequence ID" value="NZ_BANB01000231.1"/>
</dbReference>
<proteinExistence type="predicted"/>
<sequence>MRAAEALARFRNAPPAGLDAIVRGPFTVLAPHPDDESLGCGGLIAQAAAAGIPAHVVVLTDGTGSHPNSRRFPAPALAALREGEARAAVRALGLSADRVAFLHAPDTRAPHAGPAFDALVDALALRLRATGSRTLFATWRHDPHGDHAAAHLIAAAAARRAGARLMSYPVWGWTLPDDTEVDAPAAMRLDVSGQLAAKRRAIAAHRSQMTDLIDDDPDGFRLPEDFVALHTGTWEVFLDA</sequence>
<gene>
    <name evidence="1" type="ORF">Asru_0231_09</name>
</gene>
<protein>
    <recommendedName>
        <fullName evidence="3">LmbE family protein</fullName>
    </recommendedName>
</protein>
<evidence type="ECO:0000313" key="1">
    <source>
        <dbReference type="EMBL" id="GAN77087.1"/>
    </source>
</evidence>
<keyword evidence="2" id="KW-1185">Reference proteome</keyword>
<name>A0A0D6P5X7_9PROT</name>
<dbReference type="PANTHER" id="PTHR12993:SF29">
    <property type="entry name" value="BLR3841 PROTEIN"/>
    <property type="match status" value="1"/>
</dbReference>
<dbReference type="InterPro" id="IPR003737">
    <property type="entry name" value="GlcNAc_PI_deacetylase-related"/>
</dbReference>
<reference evidence="1 2" key="1">
    <citation type="submission" date="2012-11" db="EMBL/GenBank/DDBJ databases">
        <title>Whole genome sequence of Acidisphaera rubrifaciens HS-AP3.</title>
        <authorList>
            <person name="Azuma Y."/>
            <person name="Higashiura N."/>
            <person name="Hirakawa H."/>
            <person name="Matsushita K."/>
        </authorList>
    </citation>
    <scope>NUCLEOTIDE SEQUENCE [LARGE SCALE GENOMIC DNA]</scope>
    <source>
        <strain evidence="1 2">HS-AP3</strain>
    </source>
</reference>
<dbReference type="AlphaFoldDB" id="A0A0D6P5X7"/>
<dbReference type="GO" id="GO:0016811">
    <property type="term" value="F:hydrolase activity, acting on carbon-nitrogen (but not peptide) bonds, in linear amides"/>
    <property type="evidence" value="ECO:0007669"/>
    <property type="project" value="TreeGrafter"/>
</dbReference>
<organism evidence="1 2">
    <name type="scientific">Acidisphaera rubrifaciens HS-AP3</name>
    <dbReference type="NCBI Taxonomy" id="1231350"/>
    <lineage>
        <taxon>Bacteria</taxon>
        <taxon>Pseudomonadati</taxon>
        <taxon>Pseudomonadota</taxon>
        <taxon>Alphaproteobacteria</taxon>
        <taxon>Acetobacterales</taxon>
        <taxon>Acetobacteraceae</taxon>
        <taxon>Acidisphaera</taxon>
    </lineage>
</organism>
<dbReference type="EMBL" id="BANB01000231">
    <property type="protein sequence ID" value="GAN77087.1"/>
    <property type="molecule type" value="Genomic_DNA"/>
</dbReference>
<dbReference type="Gene3D" id="3.40.50.10320">
    <property type="entry name" value="LmbE-like"/>
    <property type="match status" value="1"/>
</dbReference>
<dbReference type="PANTHER" id="PTHR12993">
    <property type="entry name" value="N-ACETYLGLUCOSAMINYL-PHOSPHATIDYLINOSITOL DE-N-ACETYLASE-RELATED"/>
    <property type="match status" value="1"/>
</dbReference>
<dbReference type="Proteomes" id="UP000032680">
    <property type="component" value="Unassembled WGS sequence"/>
</dbReference>
<dbReference type="SUPFAM" id="SSF102588">
    <property type="entry name" value="LmbE-like"/>
    <property type="match status" value="1"/>
</dbReference>
<comment type="caution">
    <text evidence="1">The sequence shown here is derived from an EMBL/GenBank/DDBJ whole genome shotgun (WGS) entry which is preliminary data.</text>
</comment>
<dbReference type="OrthoDB" id="9790023at2"/>
<dbReference type="Pfam" id="PF02585">
    <property type="entry name" value="PIG-L"/>
    <property type="match status" value="1"/>
</dbReference>
<evidence type="ECO:0000313" key="2">
    <source>
        <dbReference type="Proteomes" id="UP000032680"/>
    </source>
</evidence>
<evidence type="ECO:0008006" key="3">
    <source>
        <dbReference type="Google" id="ProtNLM"/>
    </source>
</evidence>